<keyword evidence="1" id="KW-0812">Transmembrane</keyword>
<accession>A0A557P290</accession>
<evidence type="ECO:0000313" key="2">
    <source>
        <dbReference type="EMBL" id="TVO34737.1"/>
    </source>
</evidence>
<keyword evidence="1" id="KW-0472">Membrane</keyword>
<proteinExistence type="predicted"/>
<evidence type="ECO:0000313" key="3">
    <source>
        <dbReference type="Proteomes" id="UP000319828"/>
    </source>
</evidence>
<comment type="caution">
    <text evidence="2">The sequence shown here is derived from an EMBL/GenBank/DDBJ whole genome shotgun (WGS) entry which is preliminary data.</text>
</comment>
<dbReference type="Proteomes" id="UP000319828">
    <property type="component" value="Unassembled WGS sequence"/>
</dbReference>
<protein>
    <submittedName>
        <fullName evidence="2">V3/V1b-type arginine vasotocin receptor</fullName>
    </submittedName>
</protein>
<gene>
    <name evidence="2" type="ORF">FOF44_13135</name>
</gene>
<keyword evidence="2" id="KW-0675">Receptor</keyword>
<evidence type="ECO:0000256" key="1">
    <source>
        <dbReference type="SAM" id="Phobius"/>
    </source>
</evidence>
<name>A0A557P290_9VIBR</name>
<keyword evidence="1" id="KW-1133">Transmembrane helix</keyword>
<reference evidence="2 3" key="1">
    <citation type="submission" date="2019-07" db="EMBL/GenBank/DDBJ databases">
        <title>The draft genome sequence of Vibrio algivorus M1486.</title>
        <authorList>
            <person name="Meng X."/>
        </authorList>
    </citation>
    <scope>NUCLEOTIDE SEQUENCE [LARGE SCALE GENOMIC DNA]</scope>
    <source>
        <strain evidence="2 3">M1486</strain>
    </source>
</reference>
<organism evidence="2 3">
    <name type="scientific">Vibrio algivorus</name>
    <dbReference type="NCBI Taxonomy" id="1667024"/>
    <lineage>
        <taxon>Bacteria</taxon>
        <taxon>Pseudomonadati</taxon>
        <taxon>Pseudomonadota</taxon>
        <taxon>Gammaproteobacteria</taxon>
        <taxon>Vibrionales</taxon>
        <taxon>Vibrionaceae</taxon>
        <taxon>Vibrio</taxon>
    </lineage>
</organism>
<feature type="transmembrane region" description="Helical" evidence="1">
    <location>
        <begin position="86"/>
        <end position="104"/>
    </location>
</feature>
<dbReference type="EMBL" id="VMKJ01000029">
    <property type="protein sequence ID" value="TVO34737.1"/>
    <property type="molecule type" value="Genomic_DNA"/>
</dbReference>
<dbReference type="AlphaFoldDB" id="A0A557P290"/>
<sequence length="164" mass="19030">MEQLFEYIDSLSSFQQGLLGSAVFAFSSWFVQKLSRKAKSSGLAFFESYSRLDVLRHVVHKHYINSNNIHEVSYGSSLVLLRAFEWIIRAFLIMIFFFGIHSLVNEQWLFVAASWFSFNCALEGFNWVKDSSNVKSVSYIDEDKREQLVNDFLPESKRAESQNS</sequence>
<dbReference type="RefSeq" id="WP_025630543.1">
    <property type="nucleotide sequence ID" value="NZ_CANNCB010000025.1"/>
</dbReference>
<dbReference type="OrthoDB" id="6399476at2"/>